<evidence type="ECO:0008006" key="4">
    <source>
        <dbReference type="Google" id="ProtNLM"/>
    </source>
</evidence>
<proteinExistence type="predicted"/>
<evidence type="ECO:0000256" key="1">
    <source>
        <dbReference type="SAM" id="MobiDB-lite"/>
    </source>
</evidence>
<dbReference type="KEGG" id="mprt:ET475_14535"/>
<dbReference type="OrthoDB" id="7051771at2"/>
<name>A0A4V0YDL0_9MICO</name>
<keyword evidence="3" id="KW-1185">Reference proteome</keyword>
<sequence>MAATWRAGFWRRQTSGRGRGRWRTSPASTSRRRWVAAASSRQPVRSWRTGGQMNTEQPRELDGKFAPQVRSGPEASLDGSDGLSTLEGFLPDDTVAAWETIAPLVPDTAYLSGGTGLTAHLRHRVSRDLDFFTERPFDVDALADALAQAGTFAVTTADSGTLNGIFENTKVQFLEASSQRLLRPTTTFGGVRLASLEDITATKLKVIQDRGALRDYFDLMQIDPHIPMEDGLTLLIEKYQPRGPGDLIANIVRGLGYLDDVEDDPGLPLPRAEIERFWARRQPRIVANLEL</sequence>
<reference evidence="2 3" key="1">
    <citation type="submission" date="2019-01" db="EMBL/GenBank/DDBJ databases">
        <title>Genome sequencing of strain DFW100M-13.</title>
        <authorList>
            <person name="Heo J."/>
            <person name="Kim S.-J."/>
            <person name="Kim J.-S."/>
            <person name="Hong S.-B."/>
            <person name="Kwon S.-W."/>
        </authorList>
    </citation>
    <scope>NUCLEOTIDE SEQUENCE [LARGE SCALE GENOMIC DNA]</scope>
    <source>
        <strain evidence="2 3">DFW100M-13</strain>
    </source>
</reference>
<gene>
    <name evidence="2" type="ORF">ET475_14535</name>
</gene>
<dbReference type="AlphaFoldDB" id="A0A4V0YDL0"/>
<feature type="compositionally biased region" description="Low complexity" evidence="1">
    <location>
        <begin position="23"/>
        <end position="41"/>
    </location>
</feature>
<organism evidence="2 3">
    <name type="scientific">Microbacterium protaetiae</name>
    <dbReference type="NCBI Taxonomy" id="2509458"/>
    <lineage>
        <taxon>Bacteria</taxon>
        <taxon>Bacillati</taxon>
        <taxon>Actinomycetota</taxon>
        <taxon>Actinomycetes</taxon>
        <taxon>Micrococcales</taxon>
        <taxon>Microbacteriaceae</taxon>
        <taxon>Microbacterium</taxon>
    </lineage>
</organism>
<dbReference type="Pfam" id="PF08843">
    <property type="entry name" value="AbiEii"/>
    <property type="match status" value="1"/>
</dbReference>
<evidence type="ECO:0000313" key="3">
    <source>
        <dbReference type="Proteomes" id="UP000293995"/>
    </source>
</evidence>
<dbReference type="EMBL" id="CP035494">
    <property type="protein sequence ID" value="QAY61081.1"/>
    <property type="molecule type" value="Genomic_DNA"/>
</dbReference>
<evidence type="ECO:0000313" key="2">
    <source>
        <dbReference type="EMBL" id="QAY61081.1"/>
    </source>
</evidence>
<dbReference type="Proteomes" id="UP000293995">
    <property type="component" value="Chromosome"/>
</dbReference>
<dbReference type="InterPro" id="IPR014942">
    <property type="entry name" value="AbiEii"/>
</dbReference>
<feature type="region of interest" description="Disordered" evidence="1">
    <location>
        <begin position="15"/>
        <end position="81"/>
    </location>
</feature>
<accession>A0A4V0YDL0</accession>
<protein>
    <recommendedName>
        <fullName evidence="4">Nucleotidyl transferase AbiEii/AbiGii toxin family protein</fullName>
    </recommendedName>
</protein>